<keyword evidence="9" id="KW-1185">Reference proteome</keyword>
<proteinExistence type="predicted"/>
<dbReference type="PANTHER" id="PTHR23513">
    <property type="entry name" value="INTEGRAL MEMBRANE EFFLUX PROTEIN-RELATED"/>
    <property type="match status" value="1"/>
</dbReference>
<feature type="transmembrane region" description="Helical" evidence="7">
    <location>
        <begin position="324"/>
        <end position="344"/>
    </location>
</feature>
<feature type="transmembrane region" description="Helical" evidence="7">
    <location>
        <begin position="159"/>
        <end position="177"/>
    </location>
</feature>
<dbReference type="EMBL" id="FNYV01000008">
    <property type="protein sequence ID" value="SEJ83305.1"/>
    <property type="molecule type" value="Genomic_DNA"/>
</dbReference>
<dbReference type="STRING" id="1144548.SAMN05443287_108169"/>
<sequence length="429" mass="45468">MTATAPVTAPPAPSSLWRHRDFMTLWTGQTLSETGSAVSTLAIPLIAVSVLNASTFSVSMLQAAGMAAYLVVALPAGVIVDRMRKRRLMVACNLIRAAAMGTIPLAFLAGELTMTQMWLVAALCGICSVFFEVAYQCYLPAVVRSDQLLDANGKLSTTYSVAQVAGIGLGGGLVAAFGAARTVLIDASSFVVSALSLLLIRRSEPEPTVPQGPRPRLRDDISAGLAFAFRHPVLRKIVAASATLNVFSQVIYALSVIYLVRVLRLTPAEVAVQLALGTAGGIAGGLASGRLARRIGTARIIWVSLLGLGWTMLLVPLAEPGWSVAFYTFGMTGFAALCAIYNAAQISYRQQMCPPELLGRLTAGVRWIVWGALPVGAVLGGVLGTWLGVRETLVVAAVGVWASGLWVYFSPLRHMRDFSPPRLEPITQS</sequence>
<dbReference type="SUPFAM" id="SSF103473">
    <property type="entry name" value="MFS general substrate transporter"/>
    <property type="match status" value="1"/>
</dbReference>
<accession>A0A1H7CCB8</accession>
<dbReference type="GO" id="GO:0005886">
    <property type="term" value="C:plasma membrane"/>
    <property type="evidence" value="ECO:0007669"/>
    <property type="project" value="UniProtKB-SubCell"/>
</dbReference>
<evidence type="ECO:0000256" key="1">
    <source>
        <dbReference type="ARBA" id="ARBA00004651"/>
    </source>
</evidence>
<dbReference type="CDD" id="cd06173">
    <property type="entry name" value="MFS_MefA_like"/>
    <property type="match status" value="1"/>
</dbReference>
<dbReference type="AlphaFoldDB" id="A0A1H7CCB8"/>
<feature type="transmembrane region" description="Helical" evidence="7">
    <location>
        <begin position="300"/>
        <end position="318"/>
    </location>
</feature>
<dbReference type="PANTHER" id="PTHR23513:SF6">
    <property type="entry name" value="MAJOR FACILITATOR SUPERFAMILY ASSOCIATED DOMAIN-CONTAINING PROTEIN"/>
    <property type="match status" value="1"/>
</dbReference>
<name>A0A1H7CCB8_9ACTN</name>
<protein>
    <submittedName>
        <fullName evidence="8">Predicted arabinose efflux permease, MFS family</fullName>
    </submittedName>
</protein>
<keyword evidence="4 7" id="KW-0812">Transmembrane</keyword>
<reference evidence="9" key="1">
    <citation type="submission" date="2016-10" db="EMBL/GenBank/DDBJ databases">
        <authorList>
            <person name="Varghese N."/>
            <person name="Submissions S."/>
        </authorList>
    </citation>
    <scope>NUCLEOTIDE SEQUENCE [LARGE SCALE GENOMIC DNA]</scope>
    <source>
        <strain evidence="9">CGMCC 4.7038</strain>
    </source>
</reference>
<dbReference type="InterPro" id="IPR036259">
    <property type="entry name" value="MFS_trans_sf"/>
</dbReference>
<dbReference type="RefSeq" id="WP_092381707.1">
    <property type="nucleotide sequence ID" value="NZ_BOPI01000004.1"/>
</dbReference>
<dbReference type="InterPro" id="IPR010290">
    <property type="entry name" value="TM_effector"/>
</dbReference>
<keyword evidence="3" id="KW-1003">Cell membrane</keyword>
<evidence type="ECO:0000313" key="8">
    <source>
        <dbReference type="EMBL" id="SEJ83305.1"/>
    </source>
</evidence>
<dbReference type="OrthoDB" id="9815525at2"/>
<feature type="transmembrane region" description="Helical" evidence="7">
    <location>
        <begin position="270"/>
        <end position="288"/>
    </location>
</feature>
<feature type="transmembrane region" description="Helical" evidence="7">
    <location>
        <begin position="393"/>
        <end position="412"/>
    </location>
</feature>
<evidence type="ECO:0000256" key="3">
    <source>
        <dbReference type="ARBA" id="ARBA00022475"/>
    </source>
</evidence>
<evidence type="ECO:0000256" key="5">
    <source>
        <dbReference type="ARBA" id="ARBA00022989"/>
    </source>
</evidence>
<feature type="transmembrane region" description="Helical" evidence="7">
    <location>
        <begin position="60"/>
        <end position="81"/>
    </location>
</feature>
<feature type="transmembrane region" description="Helical" evidence="7">
    <location>
        <begin position="116"/>
        <end position="138"/>
    </location>
</feature>
<evidence type="ECO:0000256" key="2">
    <source>
        <dbReference type="ARBA" id="ARBA00022448"/>
    </source>
</evidence>
<comment type="subcellular location">
    <subcellularLocation>
        <location evidence="1">Cell membrane</location>
        <topology evidence="1">Multi-pass membrane protein</topology>
    </subcellularLocation>
</comment>
<dbReference type="Gene3D" id="1.20.1250.20">
    <property type="entry name" value="MFS general substrate transporter like domains"/>
    <property type="match status" value="1"/>
</dbReference>
<feature type="transmembrane region" description="Helical" evidence="7">
    <location>
        <begin position="237"/>
        <end position="258"/>
    </location>
</feature>
<evidence type="ECO:0000313" key="9">
    <source>
        <dbReference type="Proteomes" id="UP000198707"/>
    </source>
</evidence>
<keyword evidence="6 7" id="KW-0472">Membrane</keyword>
<dbReference type="Proteomes" id="UP000198707">
    <property type="component" value="Unassembled WGS sequence"/>
</dbReference>
<gene>
    <name evidence="8" type="ORF">SAMN05443287_108169</name>
</gene>
<feature type="transmembrane region" description="Helical" evidence="7">
    <location>
        <begin position="365"/>
        <end position="387"/>
    </location>
</feature>
<evidence type="ECO:0000256" key="6">
    <source>
        <dbReference type="ARBA" id="ARBA00023136"/>
    </source>
</evidence>
<evidence type="ECO:0000256" key="4">
    <source>
        <dbReference type="ARBA" id="ARBA00022692"/>
    </source>
</evidence>
<keyword evidence="2" id="KW-0813">Transport</keyword>
<dbReference type="Pfam" id="PF05977">
    <property type="entry name" value="MFS_3"/>
    <property type="match status" value="1"/>
</dbReference>
<evidence type="ECO:0000256" key="7">
    <source>
        <dbReference type="SAM" id="Phobius"/>
    </source>
</evidence>
<organism evidence="8 9">
    <name type="scientific">Micromonospora phaseoli</name>
    <dbReference type="NCBI Taxonomy" id="1144548"/>
    <lineage>
        <taxon>Bacteria</taxon>
        <taxon>Bacillati</taxon>
        <taxon>Actinomycetota</taxon>
        <taxon>Actinomycetes</taxon>
        <taxon>Micromonosporales</taxon>
        <taxon>Micromonosporaceae</taxon>
        <taxon>Micromonospora</taxon>
    </lineage>
</organism>
<keyword evidence="5 7" id="KW-1133">Transmembrane helix</keyword>